<accession>A0AAW2ZNM8</accession>
<evidence type="ECO:0000313" key="3">
    <source>
        <dbReference type="Proteomes" id="UP001431209"/>
    </source>
</evidence>
<dbReference type="SUPFAM" id="SSF57850">
    <property type="entry name" value="RING/U-box"/>
    <property type="match status" value="1"/>
</dbReference>
<reference evidence="2 3" key="1">
    <citation type="submission" date="2024-03" db="EMBL/GenBank/DDBJ databases">
        <title>The Acrasis kona genome and developmental transcriptomes reveal deep origins of eukaryotic multicellular pathways.</title>
        <authorList>
            <person name="Sheikh S."/>
            <person name="Fu C.-J."/>
            <person name="Brown M.W."/>
            <person name="Baldauf S.L."/>
        </authorList>
    </citation>
    <scope>NUCLEOTIDE SEQUENCE [LARGE SCALE GENOMIC DNA]</scope>
    <source>
        <strain evidence="2 3">ATCC MYA-3509</strain>
    </source>
</reference>
<protein>
    <submittedName>
        <fullName evidence="2">HscB</fullName>
    </submittedName>
</protein>
<organism evidence="2 3">
    <name type="scientific">Acrasis kona</name>
    <dbReference type="NCBI Taxonomy" id="1008807"/>
    <lineage>
        <taxon>Eukaryota</taxon>
        <taxon>Discoba</taxon>
        <taxon>Heterolobosea</taxon>
        <taxon>Tetramitia</taxon>
        <taxon>Eutetramitia</taxon>
        <taxon>Acrasidae</taxon>
        <taxon>Acrasis</taxon>
    </lineage>
</organism>
<gene>
    <name evidence="2" type="ORF">AKO1_000888</name>
</gene>
<sequence>MGERTIEEDVQLIMREFNKGVIKGHPNRKYCVTSDEQHFINNFSDIAAAFFRDRTTAIQELQEIFVDLKKTECVMLLECYGFSVEAAVVDNSSITSREIEEKYKRMNQAKINDKKRKRTEDPDSDSLYKPSRKVNLSTNTRPNTRSKSGVLSKYMDAITCEPLVVPYMCAQGYVFNKSTWSRLNKESKPHPFTNSPWSFHSLKHIDELNYDRYKHLFENKLELL</sequence>
<evidence type="ECO:0000313" key="2">
    <source>
        <dbReference type="EMBL" id="KAL0491462.1"/>
    </source>
</evidence>
<feature type="compositionally biased region" description="Polar residues" evidence="1">
    <location>
        <begin position="134"/>
        <end position="148"/>
    </location>
</feature>
<comment type="caution">
    <text evidence="2">The sequence shown here is derived from an EMBL/GenBank/DDBJ whole genome shotgun (WGS) entry which is preliminary data.</text>
</comment>
<dbReference type="CDD" id="cd14279">
    <property type="entry name" value="CUE"/>
    <property type="match status" value="1"/>
</dbReference>
<feature type="region of interest" description="Disordered" evidence="1">
    <location>
        <begin position="107"/>
        <end position="148"/>
    </location>
</feature>
<dbReference type="AlphaFoldDB" id="A0AAW2ZNM8"/>
<dbReference type="EMBL" id="JAOPGA020001806">
    <property type="protein sequence ID" value="KAL0491462.1"/>
    <property type="molecule type" value="Genomic_DNA"/>
</dbReference>
<evidence type="ECO:0000256" key="1">
    <source>
        <dbReference type="SAM" id="MobiDB-lite"/>
    </source>
</evidence>
<dbReference type="Proteomes" id="UP001431209">
    <property type="component" value="Unassembled WGS sequence"/>
</dbReference>
<proteinExistence type="predicted"/>
<name>A0AAW2ZNM8_9EUKA</name>
<keyword evidence="3" id="KW-1185">Reference proteome</keyword>